<evidence type="ECO:0000313" key="9">
    <source>
        <dbReference type="Proteomes" id="UP000193431"/>
    </source>
</evidence>
<reference evidence="8 9" key="1">
    <citation type="submission" date="2016-11" db="EMBL/GenBank/DDBJ databases">
        <title>Trade-off between light-utilization and light-protection in marine flavobacteria.</title>
        <authorList>
            <person name="Kumagai Y."/>
        </authorList>
    </citation>
    <scope>NUCLEOTIDE SEQUENCE [LARGE SCALE GENOMIC DNA]</scope>
    <source>
        <strain evidence="8 9">JCM 13191</strain>
    </source>
</reference>
<name>A0A1W6MNZ8_9FLAO</name>
<feature type="domain" description="Fe2OG dioxygenase" evidence="7">
    <location>
        <begin position="86"/>
        <end position="186"/>
    </location>
</feature>
<dbReference type="GO" id="GO:0031543">
    <property type="term" value="F:peptidyl-proline dioxygenase activity"/>
    <property type="evidence" value="ECO:0007669"/>
    <property type="project" value="TreeGrafter"/>
</dbReference>
<evidence type="ECO:0000256" key="1">
    <source>
        <dbReference type="ARBA" id="ARBA00001961"/>
    </source>
</evidence>
<dbReference type="STRING" id="331648.BST97_03015"/>
<dbReference type="OrthoDB" id="9783171at2"/>
<evidence type="ECO:0000256" key="6">
    <source>
        <dbReference type="ARBA" id="ARBA00023004"/>
    </source>
</evidence>
<evidence type="ECO:0000259" key="7">
    <source>
        <dbReference type="PROSITE" id="PS51471"/>
    </source>
</evidence>
<proteinExistence type="predicted"/>
<evidence type="ECO:0000256" key="4">
    <source>
        <dbReference type="ARBA" id="ARBA00022964"/>
    </source>
</evidence>
<dbReference type="EMBL" id="CP019344">
    <property type="protein sequence ID" value="ARN79343.1"/>
    <property type="molecule type" value="Genomic_DNA"/>
</dbReference>
<sequence length="197" mass="22918">MDELALNDYVIIDDFLREDRLNVLQAFFKEHLEAFTKAGIGALNDQMIRSDIRGDFTYWLDRKRDTPLDSIWSLIDETIHIYNRYCYLGLSGYEFHLAHYPTGGHYDKHLDQFNNRNNRTISMIFYLNKNWQKGDGGELEIYQEDGSTLLVEPLEARCVMFKSAVVPHAVLASNKPRYSLTGWLLQQPSKLGQFSLT</sequence>
<keyword evidence="4" id="KW-0223">Dioxygenase</keyword>
<dbReference type="PANTHER" id="PTHR12907:SF26">
    <property type="entry name" value="HIF PROLYL HYDROXYLASE, ISOFORM C"/>
    <property type="match status" value="1"/>
</dbReference>
<dbReference type="PANTHER" id="PTHR12907">
    <property type="entry name" value="EGL NINE HOMOLOG-RELATED"/>
    <property type="match status" value="1"/>
</dbReference>
<dbReference type="AlphaFoldDB" id="A0A1W6MNZ8"/>
<dbReference type="SMART" id="SM00702">
    <property type="entry name" value="P4Hc"/>
    <property type="match status" value="1"/>
</dbReference>
<dbReference type="GO" id="GO:0008198">
    <property type="term" value="F:ferrous iron binding"/>
    <property type="evidence" value="ECO:0007669"/>
    <property type="project" value="TreeGrafter"/>
</dbReference>
<comment type="cofactor">
    <cofactor evidence="1">
        <name>L-ascorbate</name>
        <dbReference type="ChEBI" id="CHEBI:38290"/>
    </cofactor>
</comment>
<keyword evidence="9" id="KW-1185">Reference proteome</keyword>
<dbReference type="GO" id="GO:0031418">
    <property type="term" value="F:L-ascorbic acid binding"/>
    <property type="evidence" value="ECO:0007669"/>
    <property type="project" value="UniProtKB-KW"/>
</dbReference>
<protein>
    <submittedName>
        <fullName evidence="8">2OG-Fe(II) oxygenase</fullName>
    </submittedName>
</protein>
<organism evidence="8 9">
    <name type="scientific">Nonlabens spongiae</name>
    <dbReference type="NCBI Taxonomy" id="331648"/>
    <lineage>
        <taxon>Bacteria</taxon>
        <taxon>Pseudomonadati</taxon>
        <taxon>Bacteroidota</taxon>
        <taxon>Flavobacteriia</taxon>
        <taxon>Flavobacteriales</taxon>
        <taxon>Flavobacteriaceae</taxon>
        <taxon>Nonlabens</taxon>
    </lineage>
</organism>
<evidence type="ECO:0000256" key="3">
    <source>
        <dbReference type="ARBA" id="ARBA00022896"/>
    </source>
</evidence>
<keyword evidence="2" id="KW-0479">Metal-binding</keyword>
<evidence type="ECO:0000313" key="8">
    <source>
        <dbReference type="EMBL" id="ARN79343.1"/>
    </source>
</evidence>
<dbReference type="Pfam" id="PF13640">
    <property type="entry name" value="2OG-FeII_Oxy_3"/>
    <property type="match status" value="1"/>
</dbReference>
<keyword evidence="5" id="KW-0560">Oxidoreductase</keyword>
<dbReference type="Proteomes" id="UP000193431">
    <property type="component" value="Chromosome"/>
</dbReference>
<dbReference type="PROSITE" id="PS51471">
    <property type="entry name" value="FE2OG_OXY"/>
    <property type="match status" value="1"/>
</dbReference>
<keyword evidence="3" id="KW-0847">Vitamin C</keyword>
<dbReference type="GO" id="GO:0071456">
    <property type="term" value="P:cellular response to hypoxia"/>
    <property type="evidence" value="ECO:0007669"/>
    <property type="project" value="TreeGrafter"/>
</dbReference>
<evidence type="ECO:0000256" key="2">
    <source>
        <dbReference type="ARBA" id="ARBA00022723"/>
    </source>
</evidence>
<evidence type="ECO:0000256" key="5">
    <source>
        <dbReference type="ARBA" id="ARBA00023002"/>
    </source>
</evidence>
<keyword evidence="6" id="KW-0408">Iron</keyword>
<accession>A0A1W6MNZ8</accession>
<gene>
    <name evidence="8" type="ORF">BST97_03015</name>
</gene>
<dbReference type="InterPro" id="IPR005123">
    <property type="entry name" value="Oxoglu/Fe-dep_dioxygenase_dom"/>
</dbReference>
<dbReference type="InterPro" id="IPR044862">
    <property type="entry name" value="Pro_4_hyd_alph_FE2OG_OXY"/>
</dbReference>
<dbReference type="InterPro" id="IPR051559">
    <property type="entry name" value="HIF_prolyl_hydroxylases"/>
</dbReference>
<dbReference type="Gene3D" id="2.60.120.620">
    <property type="entry name" value="q2cbj1_9rhob like domain"/>
    <property type="match status" value="1"/>
</dbReference>
<dbReference type="InterPro" id="IPR006620">
    <property type="entry name" value="Pro_4_hyd_alph"/>
</dbReference>